<dbReference type="InterPro" id="IPR004722">
    <property type="entry name" value="DHOase"/>
</dbReference>
<dbReference type="Gene3D" id="3.20.20.140">
    <property type="entry name" value="Metal-dependent hydrolases"/>
    <property type="match status" value="1"/>
</dbReference>
<dbReference type="NCBIfam" id="TIGR00857">
    <property type="entry name" value="pyrC_multi"/>
    <property type="match status" value="1"/>
</dbReference>
<reference evidence="3 4" key="1">
    <citation type="submission" date="2020-08" db="EMBL/GenBank/DDBJ databases">
        <title>Sphingobacterium sp. DN00404 isolated from aquaculture water.</title>
        <authorList>
            <person name="Zhang M."/>
        </authorList>
    </citation>
    <scope>NUCLEOTIDE SEQUENCE [LARGE SCALE GENOMIC DNA]</scope>
    <source>
        <strain evidence="3 4">DN00404</strain>
    </source>
</reference>
<evidence type="ECO:0000313" key="3">
    <source>
        <dbReference type="EMBL" id="MBD1432548.1"/>
    </source>
</evidence>
<keyword evidence="1" id="KW-0665">Pyrimidine biosynthesis</keyword>
<organism evidence="3 4">
    <name type="scientific">Sphingobacterium micropteri</name>
    <dbReference type="NCBI Taxonomy" id="2763501"/>
    <lineage>
        <taxon>Bacteria</taxon>
        <taxon>Pseudomonadati</taxon>
        <taxon>Bacteroidota</taxon>
        <taxon>Sphingobacteriia</taxon>
        <taxon>Sphingobacteriales</taxon>
        <taxon>Sphingobacteriaceae</taxon>
        <taxon>Sphingobacterium</taxon>
    </lineage>
</organism>
<dbReference type="InterPro" id="IPR011059">
    <property type="entry name" value="Metal-dep_hydrolase_composite"/>
</dbReference>
<protein>
    <submittedName>
        <fullName evidence="3">Dihydroorotase</fullName>
    </submittedName>
</protein>
<dbReference type="InterPro" id="IPR032466">
    <property type="entry name" value="Metal_Hydrolase"/>
</dbReference>
<dbReference type="EMBL" id="JACOIK010000004">
    <property type="protein sequence ID" value="MBD1432548.1"/>
    <property type="molecule type" value="Genomic_DNA"/>
</dbReference>
<dbReference type="Pfam" id="PF12890">
    <property type="entry name" value="DHOase"/>
    <property type="match status" value="1"/>
</dbReference>
<dbReference type="Proteomes" id="UP000602759">
    <property type="component" value="Unassembled WGS sequence"/>
</dbReference>
<feature type="domain" description="Dihydroorotase catalytic" evidence="2">
    <location>
        <begin position="54"/>
        <end position="241"/>
    </location>
</feature>
<dbReference type="Gene3D" id="2.30.40.10">
    <property type="entry name" value="Urease, subunit C, domain 1"/>
    <property type="match status" value="1"/>
</dbReference>
<keyword evidence="4" id="KW-1185">Reference proteome</keyword>
<dbReference type="PANTHER" id="PTHR43668:SF2">
    <property type="entry name" value="ALLANTOINASE"/>
    <property type="match status" value="1"/>
</dbReference>
<evidence type="ECO:0000256" key="1">
    <source>
        <dbReference type="ARBA" id="ARBA00022975"/>
    </source>
</evidence>
<proteinExistence type="predicted"/>
<comment type="caution">
    <text evidence="3">The sequence shown here is derived from an EMBL/GenBank/DDBJ whole genome shotgun (WGS) entry which is preliminary data.</text>
</comment>
<dbReference type="PANTHER" id="PTHR43668">
    <property type="entry name" value="ALLANTOINASE"/>
    <property type="match status" value="1"/>
</dbReference>
<sequence>MDNILISSAQLILPGHPQNGKIVDILIEKGRISRIAPNIKPTTKKLHIVDGKGAVVSAGFFDLHANFGEPGLETKEDITTGIAAAAAGGYTGVAVYPNTNPPIHSRSEVALVVNSAKGNIVDVYPVGTISKKREGKELAELYDMQKAGAIAFSDGNQAVQQAGLMGRALLYAKGFEGLVISFAEDETVAGGHQMNEGQMSTYLGMKGKPNLAESLMVSRDLFLAEYNDARVHFTCISTAESVDLIKKAKTKGLKVTCDVAAHNLVYTDEEVVGFDSNFKVNPPLRTKKDIKVLLKGLKEGTIDAVVSQHTPHEVEYKNVEFHIAQEGIVGLQTTLPFLIKAGLTPDDIIRYLVVQPRQVVGKDIPTLEEGSEANLVLFDMHAKWRLTADTNKSKSENSPVFGQELIGKVKLVINHSQLVENK</sequence>
<dbReference type="SUPFAM" id="SSF51338">
    <property type="entry name" value="Composite domain of metallo-dependent hydrolases"/>
    <property type="match status" value="1"/>
</dbReference>
<dbReference type="RefSeq" id="WP_190993562.1">
    <property type="nucleotide sequence ID" value="NZ_JACOIK010000004.1"/>
</dbReference>
<gene>
    <name evidence="3" type="ORF">H8B06_06920</name>
</gene>
<dbReference type="SUPFAM" id="SSF51556">
    <property type="entry name" value="Metallo-dependent hydrolases"/>
    <property type="match status" value="1"/>
</dbReference>
<evidence type="ECO:0000259" key="2">
    <source>
        <dbReference type="Pfam" id="PF12890"/>
    </source>
</evidence>
<name>A0ABR7YMJ9_9SPHI</name>
<dbReference type="CDD" id="cd01317">
    <property type="entry name" value="DHOase_IIa"/>
    <property type="match status" value="1"/>
</dbReference>
<evidence type="ECO:0000313" key="4">
    <source>
        <dbReference type="Proteomes" id="UP000602759"/>
    </source>
</evidence>
<dbReference type="InterPro" id="IPR024403">
    <property type="entry name" value="DHOase_cat"/>
</dbReference>
<dbReference type="InterPro" id="IPR050138">
    <property type="entry name" value="DHOase/Allantoinase_Hydrolase"/>
</dbReference>
<accession>A0ABR7YMJ9</accession>